<sequence length="114" mass="12591">MVLVHERADAATDDVGWNESIEGETIGSQVSLIMVYSTREGAGPRLHRHPYTETFVVRHGRALFTVGDERLEAVGGQVLVVPAFTPHKFAVMGSDPFVSTNIHANPTFETEWLE</sequence>
<name>A0A5S4V306_9MICO</name>
<evidence type="ECO:0000313" key="3">
    <source>
        <dbReference type="Proteomes" id="UP000325243"/>
    </source>
</evidence>
<evidence type="ECO:0000259" key="1">
    <source>
        <dbReference type="Pfam" id="PF07883"/>
    </source>
</evidence>
<accession>A0A5S4V306</accession>
<feature type="domain" description="Cupin type-2" evidence="1">
    <location>
        <begin position="40"/>
        <end position="98"/>
    </location>
</feature>
<dbReference type="EMBL" id="VSSB01000001">
    <property type="protein sequence ID" value="TYL53517.1"/>
    <property type="molecule type" value="Genomic_DNA"/>
</dbReference>
<dbReference type="Gene3D" id="2.60.120.10">
    <property type="entry name" value="Jelly Rolls"/>
    <property type="match status" value="1"/>
</dbReference>
<protein>
    <submittedName>
        <fullName evidence="2">Cupin domain-containing protein</fullName>
    </submittedName>
</protein>
<dbReference type="InterPro" id="IPR011051">
    <property type="entry name" value="RmlC_Cupin_sf"/>
</dbReference>
<keyword evidence="3" id="KW-1185">Reference proteome</keyword>
<organism evidence="2 3">
    <name type="scientific">Agromyces mariniharenae</name>
    <dbReference type="NCBI Taxonomy" id="2604423"/>
    <lineage>
        <taxon>Bacteria</taxon>
        <taxon>Bacillati</taxon>
        <taxon>Actinomycetota</taxon>
        <taxon>Actinomycetes</taxon>
        <taxon>Micrococcales</taxon>
        <taxon>Microbacteriaceae</taxon>
        <taxon>Agromyces</taxon>
    </lineage>
</organism>
<dbReference type="Pfam" id="PF07883">
    <property type="entry name" value="Cupin_2"/>
    <property type="match status" value="1"/>
</dbReference>
<dbReference type="RefSeq" id="WP_148732986.1">
    <property type="nucleotide sequence ID" value="NZ_VSSB01000001.1"/>
</dbReference>
<comment type="caution">
    <text evidence="2">The sequence shown here is derived from an EMBL/GenBank/DDBJ whole genome shotgun (WGS) entry which is preliminary data.</text>
</comment>
<dbReference type="SUPFAM" id="SSF51182">
    <property type="entry name" value="RmlC-like cupins"/>
    <property type="match status" value="1"/>
</dbReference>
<dbReference type="InterPro" id="IPR013096">
    <property type="entry name" value="Cupin_2"/>
</dbReference>
<gene>
    <name evidence="2" type="ORF">FYC51_07560</name>
</gene>
<dbReference type="Proteomes" id="UP000325243">
    <property type="component" value="Unassembled WGS sequence"/>
</dbReference>
<dbReference type="AlphaFoldDB" id="A0A5S4V306"/>
<dbReference type="InterPro" id="IPR014710">
    <property type="entry name" value="RmlC-like_jellyroll"/>
</dbReference>
<reference evidence="2 3" key="1">
    <citation type="submission" date="2019-08" db="EMBL/GenBank/DDBJ databases">
        <authorList>
            <person name="Hu J."/>
        </authorList>
    </citation>
    <scope>NUCLEOTIDE SEQUENCE [LARGE SCALE GENOMIC DNA]</scope>
    <source>
        <strain evidence="2 3">NEAU-184</strain>
    </source>
</reference>
<proteinExistence type="predicted"/>
<evidence type="ECO:0000313" key="2">
    <source>
        <dbReference type="EMBL" id="TYL53517.1"/>
    </source>
</evidence>